<dbReference type="Gene3D" id="3.40.1190.20">
    <property type="match status" value="1"/>
</dbReference>
<accession>A0A9R1V3Z5</accession>
<dbReference type="SUPFAM" id="SSF53613">
    <property type="entry name" value="Ribokinase-like"/>
    <property type="match status" value="1"/>
</dbReference>
<comment type="similarity">
    <text evidence="3 10">Belongs to the carbohydrate kinase PfkB family.</text>
</comment>
<evidence type="ECO:0000256" key="7">
    <source>
        <dbReference type="ARBA" id="ARBA00022741"/>
    </source>
</evidence>
<keyword evidence="8 10" id="KW-0418">Kinase</keyword>
<evidence type="ECO:0000256" key="5">
    <source>
        <dbReference type="ARBA" id="ARBA00022679"/>
    </source>
</evidence>
<sequence>MDLDTNPTDNDDVYQVHYYVDEGAPIGTCVVCVVGVEKAKYIYIAGFFLTVSPESIQLVVEHAAAANKVFTINPSTPFICEFSKDAQEKALPYVDYVFGNKTEARTFSKVHGWETDNVEEIAIG</sequence>
<proteinExistence type="inferred from homology"/>
<dbReference type="GO" id="GO:0004001">
    <property type="term" value="F:adenosine kinase activity"/>
    <property type="evidence" value="ECO:0007669"/>
    <property type="project" value="UniProtKB-UniRule"/>
</dbReference>
<dbReference type="PANTHER" id="PTHR45769:SF3">
    <property type="entry name" value="ADENOSINE KINASE"/>
    <property type="match status" value="1"/>
</dbReference>
<protein>
    <recommendedName>
        <fullName evidence="4 10">Adenosine kinase</fullName>
        <shortName evidence="10">AK</shortName>
        <ecNumber evidence="4 10">2.7.1.20</ecNumber>
    </recommendedName>
    <alternativeName>
        <fullName evidence="10">Adenosine 5'-phosphotransferase</fullName>
    </alternativeName>
</protein>
<reference evidence="12 13" key="1">
    <citation type="journal article" date="2017" name="Nat. Commun.">
        <title>Genome assembly with in vitro proximity ligation data and whole-genome triplication in lettuce.</title>
        <authorList>
            <person name="Reyes-Chin-Wo S."/>
            <person name="Wang Z."/>
            <person name="Yang X."/>
            <person name="Kozik A."/>
            <person name="Arikit S."/>
            <person name="Song C."/>
            <person name="Xia L."/>
            <person name="Froenicke L."/>
            <person name="Lavelle D.O."/>
            <person name="Truco M.J."/>
            <person name="Xia R."/>
            <person name="Zhu S."/>
            <person name="Xu C."/>
            <person name="Xu H."/>
            <person name="Xu X."/>
            <person name="Cox K."/>
            <person name="Korf I."/>
            <person name="Meyers B.C."/>
            <person name="Michelmore R.W."/>
        </authorList>
    </citation>
    <scope>NUCLEOTIDE SEQUENCE [LARGE SCALE GENOMIC DNA]</scope>
    <source>
        <strain evidence="13">cv. Salinas</strain>
        <tissue evidence="12">Seedlings</tissue>
    </source>
</reference>
<dbReference type="Proteomes" id="UP000235145">
    <property type="component" value="Unassembled WGS sequence"/>
</dbReference>
<comment type="pathway">
    <text evidence="2 10">Purine metabolism; AMP biosynthesis via salvage pathway; AMP from adenosine: step 1/1.</text>
</comment>
<evidence type="ECO:0000256" key="8">
    <source>
        <dbReference type="ARBA" id="ARBA00022777"/>
    </source>
</evidence>
<evidence type="ECO:0000313" key="13">
    <source>
        <dbReference type="Proteomes" id="UP000235145"/>
    </source>
</evidence>
<feature type="domain" description="Carbohydrate kinase PfkB" evidence="11">
    <location>
        <begin position="36"/>
        <end position="121"/>
    </location>
</feature>
<dbReference type="Pfam" id="PF00294">
    <property type="entry name" value="PfkB"/>
    <property type="match status" value="1"/>
</dbReference>
<evidence type="ECO:0000313" key="12">
    <source>
        <dbReference type="EMBL" id="KAJ0197943.1"/>
    </source>
</evidence>
<dbReference type="EMBL" id="NBSK02000007">
    <property type="protein sequence ID" value="KAJ0197943.1"/>
    <property type="molecule type" value="Genomic_DNA"/>
</dbReference>
<comment type="cofactor">
    <cofactor evidence="1 10">
        <name>Mg(2+)</name>
        <dbReference type="ChEBI" id="CHEBI:18420"/>
    </cofactor>
</comment>
<evidence type="ECO:0000256" key="2">
    <source>
        <dbReference type="ARBA" id="ARBA00004801"/>
    </source>
</evidence>
<comment type="catalytic activity">
    <reaction evidence="10">
        <text>adenosine + ATP = AMP + ADP + H(+)</text>
        <dbReference type="Rhea" id="RHEA:20824"/>
        <dbReference type="ChEBI" id="CHEBI:15378"/>
        <dbReference type="ChEBI" id="CHEBI:16335"/>
        <dbReference type="ChEBI" id="CHEBI:30616"/>
        <dbReference type="ChEBI" id="CHEBI:456215"/>
        <dbReference type="ChEBI" id="CHEBI:456216"/>
        <dbReference type="EC" id="2.7.1.20"/>
    </reaction>
</comment>
<evidence type="ECO:0000259" key="11">
    <source>
        <dbReference type="Pfam" id="PF00294"/>
    </source>
</evidence>
<evidence type="ECO:0000256" key="6">
    <source>
        <dbReference type="ARBA" id="ARBA00022726"/>
    </source>
</evidence>
<dbReference type="AlphaFoldDB" id="A0A9R1V3Z5"/>
<dbReference type="GO" id="GO:0006166">
    <property type="term" value="P:purine ribonucleoside salvage"/>
    <property type="evidence" value="ECO:0007669"/>
    <property type="project" value="UniProtKB-KW"/>
</dbReference>
<evidence type="ECO:0000256" key="10">
    <source>
        <dbReference type="RuleBase" id="RU368116"/>
    </source>
</evidence>
<gene>
    <name evidence="12" type="ORF">LSAT_V11C700360950</name>
</gene>
<comment type="caution">
    <text evidence="12">The sequence shown here is derived from an EMBL/GenBank/DDBJ whole genome shotgun (WGS) entry which is preliminary data.</text>
</comment>
<dbReference type="EC" id="2.7.1.20" evidence="4 10"/>
<evidence type="ECO:0000256" key="1">
    <source>
        <dbReference type="ARBA" id="ARBA00001946"/>
    </source>
</evidence>
<organism evidence="12 13">
    <name type="scientific">Lactuca sativa</name>
    <name type="common">Garden lettuce</name>
    <dbReference type="NCBI Taxonomy" id="4236"/>
    <lineage>
        <taxon>Eukaryota</taxon>
        <taxon>Viridiplantae</taxon>
        <taxon>Streptophyta</taxon>
        <taxon>Embryophyta</taxon>
        <taxon>Tracheophyta</taxon>
        <taxon>Spermatophyta</taxon>
        <taxon>Magnoliopsida</taxon>
        <taxon>eudicotyledons</taxon>
        <taxon>Gunneridae</taxon>
        <taxon>Pentapetalae</taxon>
        <taxon>asterids</taxon>
        <taxon>campanulids</taxon>
        <taxon>Asterales</taxon>
        <taxon>Asteraceae</taxon>
        <taxon>Cichorioideae</taxon>
        <taxon>Cichorieae</taxon>
        <taxon>Lactucinae</taxon>
        <taxon>Lactuca</taxon>
    </lineage>
</organism>
<name>A0A9R1V3Z5_LACSA</name>
<evidence type="ECO:0000256" key="9">
    <source>
        <dbReference type="ARBA" id="ARBA00022840"/>
    </source>
</evidence>
<dbReference type="GO" id="GO:0005524">
    <property type="term" value="F:ATP binding"/>
    <property type="evidence" value="ECO:0007669"/>
    <property type="project" value="UniProtKB-UniRule"/>
</dbReference>
<keyword evidence="9 10" id="KW-0067">ATP-binding</keyword>
<dbReference type="InterPro" id="IPR011611">
    <property type="entry name" value="PfkB_dom"/>
</dbReference>
<dbReference type="PANTHER" id="PTHR45769">
    <property type="entry name" value="ADENOSINE KINASE"/>
    <property type="match status" value="1"/>
</dbReference>
<evidence type="ECO:0000256" key="4">
    <source>
        <dbReference type="ARBA" id="ARBA00012119"/>
    </source>
</evidence>
<keyword evidence="7 10" id="KW-0547">Nucleotide-binding</keyword>
<keyword evidence="5 10" id="KW-0808">Transferase</keyword>
<keyword evidence="6 10" id="KW-0660">Purine salvage</keyword>
<keyword evidence="10" id="KW-0460">Magnesium</keyword>
<dbReference type="InterPro" id="IPR001805">
    <property type="entry name" value="Adenokinase"/>
</dbReference>
<dbReference type="GO" id="GO:0044209">
    <property type="term" value="P:AMP salvage"/>
    <property type="evidence" value="ECO:0007669"/>
    <property type="project" value="UniProtKB-UniRule"/>
</dbReference>
<evidence type="ECO:0000256" key="3">
    <source>
        <dbReference type="ARBA" id="ARBA00010688"/>
    </source>
</evidence>
<keyword evidence="13" id="KW-1185">Reference proteome</keyword>
<comment type="function">
    <text evidence="10">ATP dependent phosphorylation of adenosine and other related nucleoside analogs to monophosphate derivatives.</text>
</comment>
<dbReference type="InterPro" id="IPR029056">
    <property type="entry name" value="Ribokinase-like"/>
</dbReference>